<evidence type="ECO:0000259" key="2">
    <source>
        <dbReference type="Pfam" id="PF13569"/>
    </source>
</evidence>
<reference evidence="3" key="1">
    <citation type="submission" date="2021-01" db="EMBL/GenBank/DDBJ databases">
        <title>Whole genome shotgun sequence of Dactylosporangium siamense NBRC 106093.</title>
        <authorList>
            <person name="Komaki H."/>
            <person name="Tamura T."/>
        </authorList>
    </citation>
    <scope>NUCLEOTIDE SEQUENCE</scope>
    <source>
        <strain evidence="3">NBRC 106093</strain>
    </source>
</reference>
<keyword evidence="4" id="KW-1185">Reference proteome</keyword>
<feature type="region of interest" description="Disordered" evidence="1">
    <location>
        <begin position="271"/>
        <end position="291"/>
    </location>
</feature>
<comment type="caution">
    <text evidence="3">The sequence shown here is derived from an EMBL/GenBank/DDBJ whole genome shotgun (WGS) entry which is preliminary data.</text>
</comment>
<accession>A0A919PJ14</accession>
<name>A0A919PJ14_9ACTN</name>
<dbReference type="Proteomes" id="UP000660611">
    <property type="component" value="Unassembled WGS sequence"/>
</dbReference>
<organism evidence="3 4">
    <name type="scientific">Dactylosporangium siamense</name>
    <dbReference type="NCBI Taxonomy" id="685454"/>
    <lineage>
        <taxon>Bacteria</taxon>
        <taxon>Bacillati</taxon>
        <taxon>Actinomycetota</taxon>
        <taxon>Actinomycetes</taxon>
        <taxon>Micromonosporales</taxon>
        <taxon>Micromonosporaceae</taxon>
        <taxon>Dactylosporangium</taxon>
    </lineage>
</organism>
<dbReference type="AlphaFoldDB" id="A0A919PJ14"/>
<proteinExistence type="predicted"/>
<evidence type="ECO:0000313" key="4">
    <source>
        <dbReference type="Proteomes" id="UP000660611"/>
    </source>
</evidence>
<dbReference type="InterPro" id="IPR025406">
    <property type="entry name" value="DUF4132"/>
</dbReference>
<gene>
    <name evidence="3" type="ORF">Dsi01nite_011290</name>
</gene>
<protein>
    <recommendedName>
        <fullName evidence="2">DUF4132 domain-containing protein</fullName>
    </recommendedName>
</protein>
<dbReference type="EMBL" id="BONQ01000019">
    <property type="protein sequence ID" value="GIG43088.1"/>
    <property type="molecule type" value="Genomic_DNA"/>
</dbReference>
<evidence type="ECO:0000256" key="1">
    <source>
        <dbReference type="SAM" id="MobiDB-lite"/>
    </source>
</evidence>
<evidence type="ECO:0000313" key="3">
    <source>
        <dbReference type="EMBL" id="GIG43088.1"/>
    </source>
</evidence>
<dbReference type="Pfam" id="PF13569">
    <property type="entry name" value="DUF4132"/>
    <property type="match status" value="1"/>
</dbReference>
<sequence>MQDRERVAAGPGEGVVDRLAGAWISTRSESFVFSDPLTVAAATLLRMTAGMAAGMAWEDGERERWWSRAAALEHGLERPDWDAVAARAERVADLSPPQLSWLIAKGPEAPAKAVLGWPLQLMWRRQRADLGRVAVARFELDALGFALKEAAEQPDLLGSVVLPFRAPEVAELVAGWLGHLGSARLWARLWFRRHAGFAARALAPVAGGRPGRARRQAEEALRHLAGEPAPAPARTVVPAAWTLPRIRLAGGGTMPRRDVARLVEALTRARLADPPEPPPGDPAPAHGGPPLAVASAAAVQPLVHPPDPDTEKLLAECEPGSLAGFGRWLLSQWLADGMPPAQAWVVPAQAHVGDDATMDVLAPLVRTWPAGGRWERSRHGVAVLATVGTDVALRHVLAMEGRISGGPTKDRVGDYLAQAAARRGLSVPQLADRLADPHGLDTGVTLHYGPRAFRVAVDEHLTPFAVDAGGRRLARPPRPGVRDTEPGAHQQFLRLKRHLRVTAAAHTARLERDMFAHRLRPARHVTAVLLPHPVLGPIARRLLWAQYGPGHRLIRALRIAEDGSFADLHDATATVAGDAPLGIAHPAELRGDRARWARIFTDYEILQPFPQVHRPAVALTGAQRTATSLAGFGPVPTREVIALMHRDGWRGNAYDLEQDTHTQLARDLGGGLTLLVELDPGLARSAHIVSHQQRITELWADHAWSEHWQPTRQIPMGRCDPAALSEALVEVYGLRG</sequence>
<feature type="domain" description="DUF4132" evidence="2">
    <location>
        <begin position="470"/>
        <end position="649"/>
    </location>
</feature>